<comment type="caution">
    <text evidence="2">The sequence shown here is derived from an EMBL/GenBank/DDBJ whole genome shotgun (WGS) entry which is preliminary data.</text>
</comment>
<dbReference type="OrthoDB" id="5340910at2759"/>
<dbReference type="GO" id="GO:0016301">
    <property type="term" value="F:kinase activity"/>
    <property type="evidence" value="ECO:0007669"/>
    <property type="project" value="UniProtKB-KW"/>
</dbReference>
<protein>
    <submittedName>
        <fullName evidence="2">SH3 domain-containing kinase-binding protein 1-like isoform X2</fullName>
    </submittedName>
</protein>
<name>A0A8J4TY00_CLAMG</name>
<keyword evidence="2" id="KW-0808">Transferase</keyword>
<keyword evidence="2" id="KW-0418">Kinase</keyword>
<gene>
    <name evidence="2" type="ORF">DAT39_015970</name>
</gene>
<sequence length="152" mass="16674">IEVFKGIVSAAGSETHTLQDQADEVWDRLSETLQESDLLKLKFLHNISETAGDPSEPKTEGSPSPEVPSASSNSSSFPTVPSRISALTSSGSSSSGLEHHPVTPGPPTLQQLNVELQDMREELELLKTQHKKEIKLLMNELDEEKKMRLSLQ</sequence>
<accession>A0A8J4TY00</accession>
<dbReference type="EMBL" id="QNUK01000380">
    <property type="protein sequence ID" value="KAF5894321.1"/>
    <property type="molecule type" value="Genomic_DNA"/>
</dbReference>
<evidence type="ECO:0000313" key="3">
    <source>
        <dbReference type="Proteomes" id="UP000727407"/>
    </source>
</evidence>
<keyword evidence="3" id="KW-1185">Reference proteome</keyword>
<dbReference type="AlphaFoldDB" id="A0A8J4TY00"/>
<proteinExistence type="predicted"/>
<feature type="compositionally biased region" description="Low complexity" evidence="1">
    <location>
        <begin position="62"/>
        <end position="82"/>
    </location>
</feature>
<reference evidence="2" key="1">
    <citation type="submission" date="2020-07" db="EMBL/GenBank/DDBJ databases">
        <title>Clarias magur genome sequencing, assembly and annotation.</title>
        <authorList>
            <person name="Kushwaha B."/>
            <person name="Kumar R."/>
            <person name="Das P."/>
            <person name="Joshi C.G."/>
            <person name="Kumar D."/>
            <person name="Nagpure N.S."/>
            <person name="Pandey M."/>
            <person name="Agarwal S."/>
            <person name="Srivastava S."/>
            <person name="Singh M."/>
            <person name="Sahoo L."/>
            <person name="Jayasankar P."/>
            <person name="Meher P.K."/>
            <person name="Koringa P.G."/>
            <person name="Iquebal M.A."/>
            <person name="Das S.P."/>
            <person name="Bit A."/>
            <person name="Patnaik S."/>
            <person name="Patel N."/>
            <person name="Shah T.M."/>
            <person name="Hinsu A."/>
            <person name="Jena J.K."/>
        </authorList>
    </citation>
    <scope>NUCLEOTIDE SEQUENCE</scope>
    <source>
        <strain evidence="2">CIFAMagur01</strain>
        <tissue evidence="2">Testis</tissue>
    </source>
</reference>
<evidence type="ECO:0000256" key="1">
    <source>
        <dbReference type="SAM" id="MobiDB-lite"/>
    </source>
</evidence>
<feature type="non-terminal residue" evidence="2">
    <location>
        <position position="1"/>
    </location>
</feature>
<dbReference type="Proteomes" id="UP000727407">
    <property type="component" value="Unassembled WGS sequence"/>
</dbReference>
<organism evidence="2 3">
    <name type="scientific">Clarias magur</name>
    <name type="common">Asian catfish</name>
    <name type="synonym">Macropteronotus magur</name>
    <dbReference type="NCBI Taxonomy" id="1594786"/>
    <lineage>
        <taxon>Eukaryota</taxon>
        <taxon>Metazoa</taxon>
        <taxon>Chordata</taxon>
        <taxon>Craniata</taxon>
        <taxon>Vertebrata</taxon>
        <taxon>Euteleostomi</taxon>
        <taxon>Actinopterygii</taxon>
        <taxon>Neopterygii</taxon>
        <taxon>Teleostei</taxon>
        <taxon>Ostariophysi</taxon>
        <taxon>Siluriformes</taxon>
        <taxon>Clariidae</taxon>
        <taxon>Clarias</taxon>
    </lineage>
</organism>
<feature type="non-terminal residue" evidence="2">
    <location>
        <position position="152"/>
    </location>
</feature>
<evidence type="ECO:0000313" key="2">
    <source>
        <dbReference type="EMBL" id="KAF5894321.1"/>
    </source>
</evidence>
<feature type="region of interest" description="Disordered" evidence="1">
    <location>
        <begin position="49"/>
        <end position="110"/>
    </location>
</feature>